<dbReference type="SUPFAM" id="SSF140924">
    <property type="entry name" value="Duffy binding domain-like"/>
    <property type="match status" value="1"/>
</dbReference>
<reference evidence="2" key="1">
    <citation type="journal article" date="2006" name="Infect. Immun.">
        <title>Transcribed var genes associated with placental malaria in Malawian women.</title>
        <authorList>
            <person name="Duffy M.F."/>
            <person name="Caragounis A."/>
            <person name="Noviyanti R."/>
            <person name="Kyriacou H.M."/>
            <person name="Choong E.K."/>
            <person name="Boysen K."/>
            <person name="Healer J."/>
            <person name="Rowe J.A."/>
            <person name="Molyneux M.E."/>
            <person name="Brown G.V."/>
            <person name="Rogerson S.J."/>
        </authorList>
    </citation>
    <scope>NUCLEOTIDE SEQUENCE</scope>
</reference>
<dbReference type="InterPro" id="IPR042202">
    <property type="entry name" value="Duffy-ag-bd_sf"/>
</dbReference>
<dbReference type="Pfam" id="PF05424">
    <property type="entry name" value="Duffy_binding"/>
    <property type="match status" value="1"/>
</dbReference>
<sequence>INDLEHLSNQTKQGLKKAFINCASLETHFAWQKYKEMFSEEAKSLKSKNEIPGRFKRIMYYTYADFRDFLFGTDISKKNDHTQRVTEKINNVFKHKEGKRAEYIQSLNDWWKTIENDVWKGMLCSLTNELTDVEKKNIFNKYNNPPEEFAKTPQFLRWFI</sequence>
<feature type="domain" description="Duffy-antigen binding" evidence="1">
    <location>
        <begin position="4"/>
        <end position="157"/>
    </location>
</feature>
<dbReference type="AlphaFoldDB" id="Q2I5J3"/>
<evidence type="ECO:0000313" key="2">
    <source>
        <dbReference type="EMBL" id="ABC18041.1"/>
    </source>
</evidence>
<name>Q2I5J3_PLAFA</name>
<feature type="non-terminal residue" evidence="2">
    <location>
        <position position="160"/>
    </location>
</feature>
<dbReference type="GO" id="GO:0046789">
    <property type="term" value="F:host cell surface receptor binding"/>
    <property type="evidence" value="ECO:0007669"/>
    <property type="project" value="InterPro"/>
</dbReference>
<gene>
    <name evidence="2" type="primary">P154varH</name>
</gene>
<feature type="non-terminal residue" evidence="2">
    <location>
        <position position="1"/>
    </location>
</feature>
<dbReference type="EMBL" id="DQ306299">
    <property type="protein sequence ID" value="ABC18041.1"/>
    <property type="molecule type" value="mRNA"/>
</dbReference>
<dbReference type="Gene3D" id="1.20.1310.20">
    <property type="entry name" value="Duffy-antigen binding domain"/>
    <property type="match status" value="1"/>
</dbReference>
<evidence type="ECO:0000259" key="1">
    <source>
        <dbReference type="Pfam" id="PF05424"/>
    </source>
</evidence>
<accession>Q2I5J3</accession>
<protein>
    <submittedName>
        <fullName evidence="2">EMP1</fullName>
    </submittedName>
</protein>
<organism evidence="2">
    <name type="scientific">Plasmodium falciparum</name>
    <name type="common">malaria parasite P. falciparum</name>
    <dbReference type="NCBI Taxonomy" id="5833"/>
    <lineage>
        <taxon>Eukaryota</taxon>
        <taxon>Sar</taxon>
        <taxon>Alveolata</taxon>
        <taxon>Apicomplexa</taxon>
        <taxon>Aconoidasida</taxon>
        <taxon>Haemosporida</taxon>
        <taxon>Plasmodiidae</taxon>
        <taxon>Plasmodium</taxon>
        <taxon>Plasmodium (Laverania)</taxon>
    </lineage>
</organism>
<dbReference type="InterPro" id="IPR008602">
    <property type="entry name" value="Duffy-antigen-binding"/>
</dbReference>
<dbReference type="GO" id="GO:0016020">
    <property type="term" value="C:membrane"/>
    <property type="evidence" value="ECO:0007669"/>
    <property type="project" value="InterPro"/>
</dbReference>
<proteinExistence type="evidence at transcript level"/>